<organism evidence="4 5">
    <name type="scientific">Neohortaea acidophila</name>
    <dbReference type="NCBI Taxonomy" id="245834"/>
    <lineage>
        <taxon>Eukaryota</taxon>
        <taxon>Fungi</taxon>
        <taxon>Dikarya</taxon>
        <taxon>Ascomycota</taxon>
        <taxon>Pezizomycotina</taxon>
        <taxon>Dothideomycetes</taxon>
        <taxon>Dothideomycetidae</taxon>
        <taxon>Mycosphaerellales</taxon>
        <taxon>Teratosphaeriaceae</taxon>
        <taxon>Neohortaea</taxon>
    </lineage>
</organism>
<dbReference type="GeneID" id="54471330"/>
<evidence type="ECO:0000313" key="4">
    <source>
        <dbReference type="EMBL" id="KAF2483405.1"/>
    </source>
</evidence>
<evidence type="ECO:0000313" key="5">
    <source>
        <dbReference type="Proteomes" id="UP000799767"/>
    </source>
</evidence>
<dbReference type="Proteomes" id="UP000799767">
    <property type="component" value="Unassembled WGS sequence"/>
</dbReference>
<feature type="domain" description="Clr5" evidence="2">
    <location>
        <begin position="5"/>
        <end position="61"/>
    </location>
</feature>
<dbReference type="PANTHER" id="PTHR38788:SF5">
    <property type="entry name" value="CLR5 DOMAIN-CONTAINING PROTEIN"/>
    <property type="match status" value="1"/>
</dbReference>
<keyword evidence="5" id="KW-1185">Reference proteome</keyword>
<protein>
    <submittedName>
        <fullName evidence="4">Uncharacterized protein</fullName>
    </submittedName>
</protein>
<dbReference type="InterPro" id="IPR057940">
    <property type="entry name" value="Tri-helical_dom"/>
</dbReference>
<feature type="domain" description="Tri-helical" evidence="3">
    <location>
        <begin position="228"/>
        <end position="273"/>
    </location>
</feature>
<dbReference type="OrthoDB" id="4115389at2759"/>
<reference evidence="4" key="1">
    <citation type="journal article" date="2020" name="Stud. Mycol.">
        <title>101 Dothideomycetes genomes: a test case for predicting lifestyles and emergence of pathogens.</title>
        <authorList>
            <person name="Haridas S."/>
            <person name="Albert R."/>
            <person name="Binder M."/>
            <person name="Bloem J."/>
            <person name="Labutti K."/>
            <person name="Salamov A."/>
            <person name="Andreopoulos B."/>
            <person name="Baker S."/>
            <person name="Barry K."/>
            <person name="Bills G."/>
            <person name="Bluhm B."/>
            <person name="Cannon C."/>
            <person name="Castanera R."/>
            <person name="Culley D."/>
            <person name="Daum C."/>
            <person name="Ezra D."/>
            <person name="Gonzalez J."/>
            <person name="Henrissat B."/>
            <person name="Kuo A."/>
            <person name="Liang C."/>
            <person name="Lipzen A."/>
            <person name="Lutzoni F."/>
            <person name="Magnuson J."/>
            <person name="Mondo S."/>
            <person name="Nolan M."/>
            <person name="Ohm R."/>
            <person name="Pangilinan J."/>
            <person name="Park H.-J."/>
            <person name="Ramirez L."/>
            <person name="Alfaro M."/>
            <person name="Sun H."/>
            <person name="Tritt A."/>
            <person name="Yoshinaga Y."/>
            <person name="Zwiers L.-H."/>
            <person name="Turgeon B."/>
            <person name="Goodwin S."/>
            <person name="Spatafora J."/>
            <person name="Crous P."/>
            <person name="Grigoriev I."/>
        </authorList>
    </citation>
    <scope>NUCLEOTIDE SEQUENCE</scope>
    <source>
        <strain evidence="4">CBS 113389</strain>
    </source>
</reference>
<evidence type="ECO:0000259" key="3">
    <source>
        <dbReference type="Pfam" id="PF24465"/>
    </source>
</evidence>
<dbReference type="AlphaFoldDB" id="A0A6A6PU22"/>
<dbReference type="Pfam" id="PF24465">
    <property type="entry name" value="Tri-helical"/>
    <property type="match status" value="1"/>
</dbReference>
<dbReference type="RefSeq" id="XP_033589975.1">
    <property type="nucleotide sequence ID" value="XM_033730328.1"/>
</dbReference>
<proteinExistence type="predicted"/>
<dbReference type="EMBL" id="MU001635">
    <property type="protein sequence ID" value="KAF2483405.1"/>
    <property type="molecule type" value="Genomic_DNA"/>
</dbReference>
<dbReference type="InterPro" id="IPR025676">
    <property type="entry name" value="Clr5_dom"/>
</dbReference>
<dbReference type="PANTHER" id="PTHR38788">
    <property type="entry name" value="CLR5 DOMAIN-CONTAINING PROTEIN"/>
    <property type="match status" value="1"/>
</dbReference>
<evidence type="ECO:0000256" key="1">
    <source>
        <dbReference type="SAM" id="MobiDB-lite"/>
    </source>
</evidence>
<evidence type="ECO:0000259" key="2">
    <source>
        <dbReference type="Pfam" id="PF14420"/>
    </source>
</evidence>
<sequence length="273" mass="32148">MGRPPKYDWDDKRDICYKLWVVDKLSTPNIVKWFAEHFKLPESEVPSVSQFHQKFRNWNFPGRRDKWTEEEYEKLTARTKELFEHYVTAGDIQKTLKEEGWDLNDYDFRALRKKNGMLMRSMNGYKPLPSNKRPRTESDAVEGPTAEEEEQQQQSEDQATPEEDAQQTTLPPEEAARRAQRLAELQMQSDELLRTRKRRRRIRGYGPMPADDPSIGPRYGSETSLDECKAFLQLSNETYMELRDQFEAICREEGIIKMTLCADGQWQAAKDRL</sequence>
<feature type="non-terminal residue" evidence="4">
    <location>
        <position position="273"/>
    </location>
</feature>
<accession>A0A6A6PU22</accession>
<feature type="region of interest" description="Disordered" evidence="1">
    <location>
        <begin position="120"/>
        <end position="221"/>
    </location>
</feature>
<name>A0A6A6PU22_9PEZI</name>
<gene>
    <name evidence="4" type="ORF">BDY17DRAFT_238157</name>
</gene>
<dbReference type="Pfam" id="PF14420">
    <property type="entry name" value="Clr5"/>
    <property type="match status" value="1"/>
</dbReference>